<dbReference type="InterPro" id="IPR036388">
    <property type="entry name" value="WH-like_DNA-bd_sf"/>
</dbReference>
<dbReference type="OrthoDB" id="9800350at2"/>
<dbReference type="PANTHER" id="PTHR33204">
    <property type="entry name" value="TRANSCRIPTIONAL REGULATOR, MARR FAMILY"/>
    <property type="match status" value="1"/>
</dbReference>
<feature type="region of interest" description="Disordered" evidence="4">
    <location>
        <begin position="149"/>
        <end position="170"/>
    </location>
</feature>
<evidence type="ECO:0000313" key="7">
    <source>
        <dbReference type="Proteomes" id="UP000001402"/>
    </source>
</evidence>
<dbReference type="KEGG" id="rpx:Rpdx1_2803"/>
<keyword evidence="3" id="KW-0804">Transcription</keyword>
<dbReference type="InterPro" id="IPR036390">
    <property type="entry name" value="WH_DNA-bd_sf"/>
</dbReference>
<evidence type="ECO:0000256" key="1">
    <source>
        <dbReference type="ARBA" id="ARBA00023015"/>
    </source>
</evidence>
<dbReference type="EMBL" id="CP002418">
    <property type="protein sequence ID" value="ADU44386.1"/>
    <property type="molecule type" value="Genomic_DNA"/>
</dbReference>
<dbReference type="SUPFAM" id="SSF46785">
    <property type="entry name" value="Winged helix' DNA-binding domain"/>
    <property type="match status" value="1"/>
</dbReference>
<dbReference type="PANTHER" id="PTHR33204:SF39">
    <property type="entry name" value="TRANSCRIPTIONAL REGULATORY PROTEIN"/>
    <property type="match status" value="1"/>
</dbReference>
<dbReference type="AlphaFoldDB" id="E6VJE0"/>
<dbReference type="Gene3D" id="1.10.10.10">
    <property type="entry name" value="Winged helix-like DNA-binding domain superfamily/Winged helix DNA-binding domain"/>
    <property type="match status" value="1"/>
</dbReference>
<gene>
    <name evidence="6" type="ordered locus">Rpdx1_2803</name>
</gene>
<name>E6VJE0_RHOPX</name>
<organism evidence="6 7">
    <name type="scientific">Rhodopseudomonas palustris (strain DX-1)</name>
    <dbReference type="NCBI Taxonomy" id="652103"/>
    <lineage>
        <taxon>Bacteria</taxon>
        <taxon>Pseudomonadati</taxon>
        <taxon>Pseudomonadota</taxon>
        <taxon>Alphaproteobacteria</taxon>
        <taxon>Hyphomicrobiales</taxon>
        <taxon>Nitrobacteraceae</taxon>
        <taxon>Rhodopseudomonas</taxon>
    </lineage>
</organism>
<protein>
    <submittedName>
        <fullName evidence="6">Transcriptional regulator, HxlR family</fullName>
    </submittedName>
</protein>
<evidence type="ECO:0000256" key="3">
    <source>
        <dbReference type="ARBA" id="ARBA00023163"/>
    </source>
</evidence>
<accession>E6VJE0</accession>
<feature type="domain" description="HTH hxlR-type" evidence="5">
    <location>
        <begin position="35"/>
        <end position="133"/>
    </location>
</feature>
<dbReference type="HOGENOM" id="CLU_111585_2_1_5"/>
<proteinExistence type="predicted"/>
<dbReference type="Pfam" id="PF01638">
    <property type="entry name" value="HxlR"/>
    <property type="match status" value="1"/>
</dbReference>
<evidence type="ECO:0000313" key="6">
    <source>
        <dbReference type="EMBL" id="ADU44386.1"/>
    </source>
</evidence>
<dbReference type="GO" id="GO:0003677">
    <property type="term" value="F:DNA binding"/>
    <property type="evidence" value="ECO:0007669"/>
    <property type="project" value="UniProtKB-KW"/>
</dbReference>
<reference evidence="6" key="1">
    <citation type="submission" date="2010-12" db="EMBL/GenBank/DDBJ databases">
        <title>Complete sequence of Rhodopseudomonas palustris DX-1.</title>
        <authorList>
            <consortium name="US DOE Joint Genome Institute"/>
            <person name="Lucas S."/>
            <person name="Copeland A."/>
            <person name="Lapidus A."/>
            <person name="Cheng J.-F."/>
            <person name="Goodwin L."/>
            <person name="Pitluck S."/>
            <person name="Misra M."/>
            <person name="Chertkov O."/>
            <person name="Detter J.C."/>
            <person name="Han C."/>
            <person name="Tapia R."/>
            <person name="Land M."/>
            <person name="Hauser L."/>
            <person name="Kyrpides N."/>
            <person name="Ivanova N."/>
            <person name="Ovchinnikova G."/>
            <person name="Logan B."/>
            <person name="Oda Y."/>
            <person name="Harwood C."/>
            <person name="Woyke T."/>
        </authorList>
    </citation>
    <scope>NUCLEOTIDE SEQUENCE [LARGE SCALE GENOMIC DNA]</scope>
    <source>
        <strain evidence="6">DX-1</strain>
    </source>
</reference>
<keyword evidence="1" id="KW-0805">Transcription regulation</keyword>
<dbReference type="BioCyc" id="RPAL652103:RPDX1_RS13795-MONOMER"/>
<dbReference type="Proteomes" id="UP000001402">
    <property type="component" value="Chromosome"/>
</dbReference>
<dbReference type="STRING" id="652103.Rpdx1_2803"/>
<evidence type="ECO:0000259" key="5">
    <source>
        <dbReference type="PROSITE" id="PS51118"/>
    </source>
</evidence>
<keyword evidence="2" id="KW-0238">DNA-binding</keyword>
<dbReference type="PROSITE" id="PS51118">
    <property type="entry name" value="HTH_HXLR"/>
    <property type="match status" value="1"/>
</dbReference>
<sequence length="170" mass="18637">MTRSPADNLTVAAHRATLTDRYAVWRELGFDASRCPVRNVLDHLGSKWSTLLLIALAEKPMRFNALLRDVPDISRRMLTQTLRDLERDGLVSRQVFPTKPPSVEYRLSASGESVLGPLTTLVGWAEQHFPEIERARARFDAVAGAGAAAIPGETARPESPQALAPSPVRG</sequence>
<dbReference type="InterPro" id="IPR002577">
    <property type="entry name" value="HTH_HxlR"/>
</dbReference>
<evidence type="ECO:0000256" key="2">
    <source>
        <dbReference type="ARBA" id="ARBA00023125"/>
    </source>
</evidence>
<dbReference type="eggNOG" id="COG1733">
    <property type="taxonomic scope" value="Bacteria"/>
</dbReference>
<evidence type="ECO:0000256" key="4">
    <source>
        <dbReference type="SAM" id="MobiDB-lite"/>
    </source>
</evidence>